<evidence type="ECO:0000313" key="2">
    <source>
        <dbReference type="EMBL" id="EKJ99429.1"/>
    </source>
</evidence>
<sequence length="44" mass="5125">MPLRRQASCRRRLVFPRPGRTGVILPENKAKTIDRDPCDQSQFN</sequence>
<reference evidence="2 3" key="1">
    <citation type="journal article" date="2013" name="Mar. Genomics">
        <title>Expression of sulfatases in Rhodopirellula baltica and the diversity of sulfatases in the genus Rhodopirellula.</title>
        <authorList>
            <person name="Wegner C.E."/>
            <person name="Richter-Heitmann T."/>
            <person name="Klindworth A."/>
            <person name="Klockow C."/>
            <person name="Richter M."/>
            <person name="Achstetter T."/>
            <person name="Glockner F.O."/>
            <person name="Harder J."/>
        </authorList>
    </citation>
    <scope>NUCLEOTIDE SEQUENCE [LARGE SCALE GENOMIC DNA]</scope>
    <source>
        <strain evidence="2 3">SH28</strain>
    </source>
</reference>
<feature type="region of interest" description="Disordered" evidence="1">
    <location>
        <begin position="19"/>
        <end position="44"/>
    </location>
</feature>
<name>K5C8Q8_RHOBT</name>
<dbReference type="Proteomes" id="UP000007993">
    <property type="component" value="Unassembled WGS sequence"/>
</dbReference>
<organism evidence="2 3">
    <name type="scientific">Rhodopirellula baltica SH28</name>
    <dbReference type="NCBI Taxonomy" id="993517"/>
    <lineage>
        <taxon>Bacteria</taxon>
        <taxon>Pseudomonadati</taxon>
        <taxon>Planctomycetota</taxon>
        <taxon>Planctomycetia</taxon>
        <taxon>Pirellulales</taxon>
        <taxon>Pirellulaceae</taxon>
        <taxon>Rhodopirellula</taxon>
    </lineage>
</organism>
<dbReference type="AlphaFoldDB" id="K5C8Q8"/>
<gene>
    <name evidence="2" type="ORF">RBSH_05184</name>
</gene>
<comment type="caution">
    <text evidence="2">The sequence shown here is derived from an EMBL/GenBank/DDBJ whole genome shotgun (WGS) entry which is preliminary data.</text>
</comment>
<accession>K5C8Q8</accession>
<dbReference type="EMBL" id="AMCW01000145">
    <property type="protein sequence ID" value="EKJ99429.1"/>
    <property type="molecule type" value="Genomic_DNA"/>
</dbReference>
<evidence type="ECO:0000256" key="1">
    <source>
        <dbReference type="SAM" id="MobiDB-lite"/>
    </source>
</evidence>
<proteinExistence type="predicted"/>
<protein>
    <submittedName>
        <fullName evidence="2">Uncharacterized protein</fullName>
    </submittedName>
</protein>
<dbReference type="PATRIC" id="fig|993517.3.peg.5613"/>
<feature type="compositionally biased region" description="Basic and acidic residues" evidence="1">
    <location>
        <begin position="28"/>
        <end position="38"/>
    </location>
</feature>
<evidence type="ECO:0000313" key="3">
    <source>
        <dbReference type="Proteomes" id="UP000007993"/>
    </source>
</evidence>